<keyword evidence="3" id="KW-0804">Transcription</keyword>
<keyword evidence="6" id="KW-1185">Reference proteome</keyword>
<dbReference type="RefSeq" id="WP_082101122.1">
    <property type="nucleotide sequence ID" value="NZ_LN829118.1"/>
</dbReference>
<dbReference type="AlphaFoldDB" id="A0A0D6JHR4"/>
<dbReference type="Pfam" id="PF12833">
    <property type="entry name" value="HTH_18"/>
    <property type="match status" value="1"/>
</dbReference>
<evidence type="ECO:0000256" key="1">
    <source>
        <dbReference type="ARBA" id="ARBA00023015"/>
    </source>
</evidence>
<organism evidence="5 6">
    <name type="scientific">Candidatus Filomicrobium marinum</name>
    <dbReference type="NCBI Taxonomy" id="1608628"/>
    <lineage>
        <taxon>Bacteria</taxon>
        <taxon>Pseudomonadati</taxon>
        <taxon>Pseudomonadota</taxon>
        <taxon>Alphaproteobacteria</taxon>
        <taxon>Hyphomicrobiales</taxon>
        <taxon>Hyphomicrobiaceae</taxon>
        <taxon>Filomicrobium</taxon>
    </lineage>
</organism>
<keyword evidence="2" id="KW-0238">DNA-binding</keyword>
<evidence type="ECO:0000256" key="2">
    <source>
        <dbReference type="ARBA" id="ARBA00023125"/>
    </source>
</evidence>
<dbReference type="GO" id="GO:0043565">
    <property type="term" value="F:sequence-specific DNA binding"/>
    <property type="evidence" value="ECO:0007669"/>
    <property type="project" value="InterPro"/>
</dbReference>
<protein>
    <submittedName>
        <fullName evidence="5">Putative Transcriptional regulator, AraC family</fullName>
    </submittedName>
</protein>
<evidence type="ECO:0000313" key="5">
    <source>
        <dbReference type="EMBL" id="CPR20629.1"/>
    </source>
</evidence>
<dbReference type="Proteomes" id="UP000033187">
    <property type="component" value="Chromosome 1"/>
</dbReference>
<dbReference type="InterPro" id="IPR018060">
    <property type="entry name" value="HTH_AraC"/>
</dbReference>
<dbReference type="InterPro" id="IPR050204">
    <property type="entry name" value="AraC_XylS_family_regulators"/>
</dbReference>
<evidence type="ECO:0000259" key="4">
    <source>
        <dbReference type="PROSITE" id="PS01124"/>
    </source>
</evidence>
<dbReference type="KEGG" id="fiy:BN1229_v1_2695"/>
<dbReference type="KEGG" id="fil:BN1229_v1_3228"/>
<evidence type="ECO:0000313" key="6">
    <source>
        <dbReference type="Proteomes" id="UP000033187"/>
    </source>
</evidence>
<dbReference type="InterPro" id="IPR011051">
    <property type="entry name" value="RmlC_Cupin_sf"/>
</dbReference>
<dbReference type="PROSITE" id="PS01124">
    <property type="entry name" value="HTH_ARAC_FAMILY_2"/>
    <property type="match status" value="1"/>
</dbReference>
<dbReference type="Gene3D" id="2.60.120.10">
    <property type="entry name" value="Jelly Rolls"/>
    <property type="match status" value="1"/>
</dbReference>
<dbReference type="EMBL" id="LN829119">
    <property type="protein sequence ID" value="CPR20629.1"/>
    <property type="molecule type" value="Genomic_DNA"/>
</dbReference>
<name>A0A0D6JHR4_9HYPH</name>
<dbReference type="SUPFAM" id="SSF51182">
    <property type="entry name" value="RmlC-like cupins"/>
    <property type="match status" value="1"/>
</dbReference>
<dbReference type="OrthoDB" id="9806208at2"/>
<dbReference type="InterPro" id="IPR003313">
    <property type="entry name" value="AraC-bd"/>
</dbReference>
<dbReference type="InterPro" id="IPR009057">
    <property type="entry name" value="Homeodomain-like_sf"/>
</dbReference>
<evidence type="ECO:0000256" key="3">
    <source>
        <dbReference type="ARBA" id="ARBA00023163"/>
    </source>
</evidence>
<dbReference type="SUPFAM" id="SSF46689">
    <property type="entry name" value="Homeodomain-like"/>
    <property type="match status" value="2"/>
</dbReference>
<dbReference type="GO" id="GO:0003700">
    <property type="term" value="F:DNA-binding transcription factor activity"/>
    <property type="evidence" value="ECO:0007669"/>
    <property type="project" value="InterPro"/>
</dbReference>
<dbReference type="Pfam" id="PF02311">
    <property type="entry name" value="AraC_binding"/>
    <property type="match status" value="1"/>
</dbReference>
<dbReference type="InterPro" id="IPR014710">
    <property type="entry name" value="RmlC-like_jellyroll"/>
</dbReference>
<dbReference type="PANTHER" id="PTHR46796">
    <property type="entry name" value="HTH-TYPE TRANSCRIPTIONAL ACTIVATOR RHAS-RELATED"/>
    <property type="match status" value="1"/>
</dbReference>
<gene>
    <name evidence="5" type="ORF">YBN1229_v1_2695</name>
</gene>
<reference evidence="6" key="1">
    <citation type="submission" date="2015-02" db="EMBL/GenBank/DDBJ databases">
        <authorList>
            <person name="Chooi Y.-H."/>
        </authorList>
    </citation>
    <scope>NUCLEOTIDE SEQUENCE [LARGE SCALE GENOMIC DNA]</scope>
    <source>
        <strain evidence="6">strain Y</strain>
    </source>
</reference>
<dbReference type="Gene3D" id="1.10.10.60">
    <property type="entry name" value="Homeodomain-like"/>
    <property type="match status" value="2"/>
</dbReference>
<feature type="domain" description="HTH araC/xylS-type" evidence="4">
    <location>
        <begin position="137"/>
        <end position="235"/>
    </location>
</feature>
<proteinExistence type="predicted"/>
<sequence length="237" mass="26108">MSFAGHMAPRWKYSRWQPDTSVEIGCLQATAARSLVPHFHNEVQLVSVRRGWRRFSTPAEVFHVCEGVILMLPAGMPHASSASARSSVTNVYLPADHAAVCVRARPQLIRSPNARKPEDILDAIGSLKIRDTPNEHDETWMAMRDLVAGTDARIADLASQLEYSTDGFIRAFRSNVGITPAAYRLAHRLTVARKCLRSGEAPVDAAYDAAFADQSHLGRSFVRAYGTTPAAYRSAFL</sequence>
<keyword evidence="1" id="KW-0805">Transcription regulation</keyword>
<dbReference type="SMART" id="SM00342">
    <property type="entry name" value="HTH_ARAC"/>
    <property type="match status" value="1"/>
</dbReference>
<accession>A0A0D6JHR4</accession>